<reference evidence="2" key="1">
    <citation type="submission" date="2021-05" db="EMBL/GenBank/DDBJ databases">
        <authorList>
            <person name="Alioto T."/>
            <person name="Alioto T."/>
            <person name="Gomez Garrido J."/>
        </authorList>
    </citation>
    <scope>NUCLEOTIDE SEQUENCE</scope>
</reference>
<dbReference type="EMBL" id="HBUE01003658">
    <property type="protein sequence ID" value="CAG6444829.1"/>
    <property type="molecule type" value="Transcribed_RNA"/>
</dbReference>
<feature type="compositionally biased region" description="Basic residues" evidence="1">
    <location>
        <begin position="173"/>
        <end position="187"/>
    </location>
</feature>
<accession>A0A8D7ZW35</accession>
<feature type="compositionally biased region" description="Gly residues" evidence="1">
    <location>
        <begin position="162"/>
        <end position="172"/>
    </location>
</feature>
<organism evidence="2">
    <name type="scientific">Culex pipiens</name>
    <name type="common">House mosquito</name>
    <dbReference type="NCBI Taxonomy" id="7175"/>
    <lineage>
        <taxon>Eukaryota</taxon>
        <taxon>Metazoa</taxon>
        <taxon>Ecdysozoa</taxon>
        <taxon>Arthropoda</taxon>
        <taxon>Hexapoda</taxon>
        <taxon>Insecta</taxon>
        <taxon>Pterygota</taxon>
        <taxon>Neoptera</taxon>
        <taxon>Endopterygota</taxon>
        <taxon>Diptera</taxon>
        <taxon>Nematocera</taxon>
        <taxon>Culicoidea</taxon>
        <taxon>Culicidae</taxon>
        <taxon>Culicinae</taxon>
        <taxon>Culicini</taxon>
        <taxon>Culex</taxon>
        <taxon>Culex</taxon>
    </lineage>
</organism>
<evidence type="ECO:0000313" key="2">
    <source>
        <dbReference type="EMBL" id="CAG6444829.1"/>
    </source>
</evidence>
<protein>
    <submittedName>
        <fullName evidence="2">(northern house mosquito) hypothetical protein</fullName>
    </submittedName>
</protein>
<evidence type="ECO:0000256" key="1">
    <source>
        <dbReference type="SAM" id="MobiDB-lite"/>
    </source>
</evidence>
<sequence>MYADADPDQKVPQQRNHHKPSAPPAKSGGGVIAANLPRRQNPVQVWPPAADPNRPGQPVPTLRIRVGKLQDQIQAGQPPAHNAAEEGAPRGAKAKVCPLPGDHSDPGLAAATGGSQWFAPTSGAAHPRSHSQQRTVDGHCWRAVEQQQFAGRWIGHCDGDGHGGCNDGGGGRGRPKPPARGGGRYRRVRCLLSHSK</sequence>
<feature type="region of interest" description="Disordered" evidence="1">
    <location>
        <begin position="1"/>
        <end position="136"/>
    </location>
</feature>
<dbReference type="AlphaFoldDB" id="A0A8D7ZW35"/>
<name>A0A8D7ZW35_CULPI</name>
<proteinExistence type="predicted"/>
<feature type="region of interest" description="Disordered" evidence="1">
    <location>
        <begin position="160"/>
        <end position="187"/>
    </location>
</feature>